<proteinExistence type="predicted"/>
<name>A0ABN7B1U3_9HEMI</name>
<protein>
    <submittedName>
        <fullName evidence="1">Uncharacterized protein</fullName>
    </submittedName>
</protein>
<accession>A0ABN7B1U3</accession>
<keyword evidence="2" id="KW-1185">Reference proteome</keyword>
<reference evidence="1 2" key="1">
    <citation type="submission" date="2023-09" db="EMBL/GenBank/DDBJ databases">
        <title>Nesidiocoris tenuis whole genome shotgun sequence.</title>
        <authorList>
            <person name="Shibata T."/>
            <person name="Shimoda M."/>
            <person name="Kobayashi T."/>
            <person name="Uehara T."/>
        </authorList>
    </citation>
    <scope>NUCLEOTIDE SEQUENCE [LARGE SCALE GENOMIC DNA]</scope>
    <source>
        <strain evidence="1 2">Japan</strain>
    </source>
</reference>
<organism evidence="1 2">
    <name type="scientific">Nesidiocoris tenuis</name>
    <dbReference type="NCBI Taxonomy" id="355587"/>
    <lineage>
        <taxon>Eukaryota</taxon>
        <taxon>Metazoa</taxon>
        <taxon>Ecdysozoa</taxon>
        <taxon>Arthropoda</taxon>
        <taxon>Hexapoda</taxon>
        <taxon>Insecta</taxon>
        <taxon>Pterygota</taxon>
        <taxon>Neoptera</taxon>
        <taxon>Paraneoptera</taxon>
        <taxon>Hemiptera</taxon>
        <taxon>Heteroptera</taxon>
        <taxon>Panheteroptera</taxon>
        <taxon>Cimicomorpha</taxon>
        <taxon>Miridae</taxon>
        <taxon>Dicyphina</taxon>
        <taxon>Nesidiocoris</taxon>
    </lineage>
</organism>
<sequence length="136" mass="15427">MNHRNPSLSNLAKSSYPMVDCRLIVGVPTSDFFSGRSSVLWKYWHPQRTLLELLDRDCISDTQGRVKIPKVGIGCFAKKPNGRGIRAFFRPRMTACRPVIKRPSTADEGRKYNESSTLRVEYSVRVIQHPPPLAPT</sequence>
<evidence type="ECO:0000313" key="2">
    <source>
        <dbReference type="Proteomes" id="UP001307889"/>
    </source>
</evidence>
<dbReference type="Proteomes" id="UP001307889">
    <property type="component" value="Chromosome 9"/>
</dbReference>
<evidence type="ECO:0000313" key="1">
    <source>
        <dbReference type="EMBL" id="BES98213.1"/>
    </source>
</evidence>
<dbReference type="EMBL" id="AP028917">
    <property type="protein sequence ID" value="BES98213.1"/>
    <property type="molecule type" value="Genomic_DNA"/>
</dbReference>
<gene>
    <name evidence="1" type="ORF">NTJ_11028</name>
</gene>